<dbReference type="InterPro" id="IPR001387">
    <property type="entry name" value="Cro/C1-type_HTH"/>
</dbReference>
<dbReference type="PANTHER" id="PTHR46797">
    <property type="entry name" value="HTH-TYPE TRANSCRIPTIONAL REGULATOR"/>
    <property type="match status" value="1"/>
</dbReference>
<dbReference type="PANTHER" id="PTHR46797:SF2">
    <property type="entry name" value="TRANSCRIPTIONAL REGULATOR"/>
    <property type="match status" value="1"/>
</dbReference>
<name>A0A7V1LNK0_CALAY</name>
<dbReference type="PROSITE" id="PS50943">
    <property type="entry name" value="HTH_CROC1"/>
    <property type="match status" value="1"/>
</dbReference>
<dbReference type="EMBL" id="DRLD01000246">
    <property type="protein sequence ID" value="HED10792.1"/>
    <property type="molecule type" value="Genomic_DNA"/>
</dbReference>
<dbReference type="Pfam" id="PF07883">
    <property type="entry name" value="Cupin_2"/>
    <property type="match status" value="1"/>
</dbReference>
<gene>
    <name evidence="3" type="ORF">ENJ10_08890</name>
</gene>
<dbReference type="InterPro" id="IPR010982">
    <property type="entry name" value="Lambda_DNA-bd_dom_sf"/>
</dbReference>
<evidence type="ECO:0000256" key="1">
    <source>
        <dbReference type="ARBA" id="ARBA00023125"/>
    </source>
</evidence>
<sequence>MNRSGEIQEMTEKEIGAKLKQLRQKKKMTLKQLAEKAHCTDAALSKIERGEVTPTISLLKNAVNVLGVTLSEFLSNGEANQEAIVMHRDQRLRIDFQDEKIVSYQLVRNLKNKQLQPLYEIIKSGGGSGGVYTHEGEEFGIVLEGELDITVDDVTYHLKEGDSFWYRSIRPHGFKNNSDSDVKVIWVITPPTF</sequence>
<dbReference type="InterPro" id="IPR013096">
    <property type="entry name" value="Cupin_2"/>
</dbReference>
<dbReference type="Gene3D" id="1.10.260.40">
    <property type="entry name" value="lambda repressor-like DNA-binding domains"/>
    <property type="match status" value="1"/>
</dbReference>
<dbReference type="GO" id="GO:0005829">
    <property type="term" value="C:cytosol"/>
    <property type="evidence" value="ECO:0007669"/>
    <property type="project" value="TreeGrafter"/>
</dbReference>
<dbReference type="CDD" id="cd00093">
    <property type="entry name" value="HTH_XRE"/>
    <property type="match status" value="1"/>
</dbReference>
<reference evidence="3" key="1">
    <citation type="journal article" date="2020" name="mSystems">
        <title>Genome- and Community-Level Interaction Insights into Carbon Utilization and Element Cycling Functions of Hydrothermarchaeota in Hydrothermal Sediment.</title>
        <authorList>
            <person name="Zhou Z."/>
            <person name="Liu Y."/>
            <person name="Xu W."/>
            <person name="Pan J."/>
            <person name="Luo Z.H."/>
            <person name="Li M."/>
        </authorList>
    </citation>
    <scope>NUCLEOTIDE SEQUENCE [LARGE SCALE GENOMIC DNA]</scope>
    <source>
        <strain evidence="3">HyVt-456</strain>
    </source>
</reference>
<evidence type="ECO:0000313" key="3">
    <source>
        <dbReference type="EMBL" id="HED10792.1"/>
    </source>
</evidence>
<evidence type="ECO:0000259" key="2">
    <source>
        <dbReference type="PROSITE" id="PS50943"/>
    </source>
</evidence>
<dbReference type="SMART" id="SM00530">
    <property type="entry name" value="HTH_XRE"/>
    <property type="match status" value="1"/>
</dbReference>
<keyword evidence="1" id="KW-0238">DNA-binding</keyword>
<dbReference type="Gene3D" id="2.60.120.10">
    <property type="entry name" value="Jelly Rolls"/>
    <property type="match status" value="1"/>
</dbReference>
<feature type="domain" description="HTH cro/C1-type" evidence="2">
    <location>
        <begin position="19"/>
        <end position="73"/>
    </location>
</feature>
<dbReference type="InterPro" id="IPR011051">
    <property type="entry name" value="RmlC_Cupin_sf"/>
</dbReference>
<dbReference type="GO" id="GO:0003700">
    <property type="term" value="F:DNA-binding transcription factor activity"/>
    <property type="evidence" value="ECO:0007669"/>
    <property type="project" value="TreeGrafter"/>
</dbReference>
<accession>A0A7V1LNK0</accession>
<dbReference type="CDD" id="cd02209">
    <property type="entry name" value="cupin_XRE_C"/>
    <property type="match status" value="1"/>
</dbReference>
<dbReference type="GO" id="GO:0003677">
    <property type="term" value="F:DNA binding"/>
    <property type="evidence" value="ECO:0007669"/>
    <property type="project" value="UniProtKB-KW"/>
</dbReference>
<dbReference type="InterPro" id="IPR014710">
    <property type="entry name" value="RmlC-like_jellyroll"/>
</dbReference>
<dbReference type="SUPFAM" id="SSF51182">
    <property type="entry name" value="RmlC-like cupins"/>
    <property type="match status" value="1"/>
</dbReference>
<dbReference type="AlphaFoldDB" id="A0A7V1LNK0"/>
<proteinExistence type="predicted"/>
<dbReference type="Proteomes" id="UP000886005">
    <property type="component" value="Unassembled WGS sequence"/>
</dbReference>
<organism evidence="3">
    <name type="scientific">Caldithrix abyssi</name>
    <dbReference type="NCBI Taxonomy" id="187145"/>
    <lineage>
        <taxon>Bacteria</taxon>
        <taxon>Pseudomonadati</taxon>
        <taxon>Calditrichota</taxon>
        <taxon>Calditrichia</taxon>
        <taxon>Calditrichales</taxon>
        <taxon>Calditrichaceae</taxon>
        <taxon>Caldithrix</taxon>
    </lineage>
</organism>
<dbReference type="InterPro" id="IPR050807">
    <property type="entry name" value="TransReg_Diox_bact_type"/>
</dbReference>
<dbReference type="Pfam" id="PF01381">
    <property type="entry name" value="HTH_3"/>
    <property type="match status" value="1"/>
</dbReference>
<comment type="caution">
    <text evidence="3">The sequence shown here is derived from an EMBL/GenBank/DDBJ whole genome shotgun (WGS) entry which is preliminary data.</text>
</comment>
<protein>
    <submittedName>
        <fullName evidence="3">Cupin domain-containing protein</fullName>
    </submittedName>
</protein>
<dbReference type="SUPFAM" id="SSF47413">
    <property type="entry name" value="lambda repressor-like DNA-binding domains"/>
    <property type="match status" value="1"/>
</dbReference>